<evidence type="ECO:0000313" key="2">
    <source>
        <dbReference type="EMBL" id="GIQ89282.1"/>
    </source>
</evidence>
<keyword evidence="1" id="KW-0812">Transmembrane</keyword>
<sequence>MDSLMQGLKAYAITIDMCFEYFAPVWFEHALRAFQIMTFVLALLSAVRIFVLYK</sequence>
<organism evidence="2 3">
    <name type="scientific">Kipferlia bialata</name>
    <dbReference type="NCBI Taxonomy" id="797122"/>
    <lineage>
        <taxon>Eukaryota</taxon>
        <taxon>Metamonada</taxon>
        <taxon>Carpediemonas-like organisms</taxon>
        <taxon>Kipferlia</taxon>
    </lineage>
</organism>
<evidence type="ECO:0000313" key="3">
    <source>
        <dbReference type="Proteomes" id="UP000265618"/>
    </source>
</evidence>
<name>A0A9K3D5Z6_9EUKA</name>
<feature type="transmembrane region" description="Helical" evidence="1">
    <location>
        <begin position="33"/>
        <end position="53"/>
    </location>
</feature>
<accession>A0A9K3D5Z6</accession>
<proteinExistence type="predicted"/>
<keyword evidence="1" id="KW-0472">Membrane</keyword>
<dbReference type="EMBL" id="BDIP01004881">
    <property type="protein sequence ID" value="GIQ89282.1"/>
    <property type="molecule type" value="Genomic_DNA"/>
</dbReference>
<reference evidence="2 3" key="1">
    <citation type="journal article" date="2018" name="PLoS ONE">
        <title>The draft genome of Kipferlia bialata reveals reductive genome evolution in fornicate parasites.</title>
        <authorList>
            <person name="Tanifuji G."/>
            <person name="Takabayashi S."/>
            <person name="Kume K."/>
            <person name="Takagi M."/>
            <person name="Nakayama T."/>
            <person name="Kamikawa R."/>
            <person name="Inagaki Y."/>
            <person name="Hashimoto T."/>
        </authorList>
    </citation>
    <scope>NUCLEOTIDE SEQUENCE [LARGE SCALE GENOMIC DNA]</scope>
    <source>
        <strain evidence="2">NY0173</strain>
    </source>
</reference>
<dbReference type="AlphaFoldDB" id="A0A9K3D5Z6"/>
<gene>
    <name evidence="2" type="ORF">KIPB_011713</name>
</gene>
<evidence type="ECO:0000256" key="1">
    <source>
        <dbReference type="SAM" id="Phobius"/>
    </source>
</evidence>
<protein>
    <submittedName>
        <fullName evidence="2">Uncharacterized protein</fullName>
    </submittedName>
</protein>
<comment type="caution">
    <text evidence="2">The sequence shown here is derived from an EMBL/GenBank/DDBJ whole genome shotgun (WGS) entry which is preliminary data.</text>
</comment>
<keyword evidence="1" id="KW-1133">Transmembrane helix</keyword>
<feature type="non-terminal residue" evidence="2">
    <location>
        <position position="1"/>
    </location>
</feature>
<dbReference type="Proteomes" id="UP000265618">
    <property type="component" value="Unassembled WGS sequence"/>
</dbReference>
<keyword evidence="3" id="KW-1185">Reference proteome</keyword>